<dbReference type="InterPro" id="IPR036388">
    <property type="entry name" value="WH-like_DNA-bd_sf"/>
</dbReference>
<evidence type="ECO:0000256" key="2">
    <source>
        <dbReference type="ARBA" id="ARBA00009695"/>
    </source>
</evidence>
<dbReference type="Gramene" id="KMT12640">
    <property type="protein sequence ID" value="KMT12640"/>
    <property type="gene ID" value="BVRB_4g090990"/>
</dbReference>
<dbReference type="Pfam" id="PF02631">
    <property type="entry name" value="RecX_HTH2"/>
    <property type="match status" value="1"/>
</dbReference>
<proteinExistence type="inferred from homology"/>
<dbReference type="GO" id="GO:0006282">
    <property type="term" value="P:regulation of DNA repair"/>
    <property type="evidence" value="ECO:0007669"/>
    <property type="project" value="InterPro"/>
</dbReference>
<feature type="domain" description="RecX third three-helical" evidence="7">
    <location>
        <begin position="323"/>
        <end position="364"/>
    </location>
</feature>
<dbReference type="InterPro" id="IPR053924">
    <property type="entry name" value="RecX_HTH_2nd"/>
</dbReference>
<gene>
    <name evidence="8" type="ORF">BVRB_4g090990</name>
</gene>
<dbReference type="InterPro" id="IPR053925">
    <property type="entry name" value="RecX_HTH_3rd"/>
</dbReference>
<dbReference type="Pfam" id="PF21981">
    <property type="entry name" value="RecX_HTH3"/>
    <property type="match status" value="1"/>
</dbReference>
<evidence type="ECO:0000313" key="8">
    <source>
        <dbReference type="EMBL" id="KMT12640.1"/>
    </source>
</evidence>
<keyword evidence="4" id="KW-0963">Cytoplasm</keyword>
<evidence type="ECO:0000259" key="7">
    <source>
        <dbReference type="Pfam" id="PF21981"/>
    </source>
</evidence>
<evidence type="ECO:0000259" key="6">
    <source>
        <dbReference type="Pfam" id="PF02631"/>
    </source>
</evidence>
<comment type="similarity">
    <text evidence="2">Belongs to the RecX family.</text>
</comment>
<accession>A0A0J8CFV7</accession>
<reference evidence="8 9" key="1">
    <citation type="journal article" date="2014" name="Nature">
        <title>The genome of the recently domesticated crop plant sugar beet (Beta vulgaris).</title>
        <authorList>
            <person name="Dohm J.C."/>
            <person name="Minoche A.E."/>
            <person name="Holtgrawe D."/>
            <person name="Capella-Gutierrez S."/>
            <person name="Zakrzewski F."/>
            <person name="Tafer H."/>
            <person name="Rupp O."/>
            <person name="Sorensen T.R."/>
            <person name="Stracke R."/>
            <person name="Reinhardt R."/>
            <person name="Goesmann A."/>
            <person name="Kraft T."/>
            <person name="Schulz B."/>
            <person name="Stadler P.F."/>
            <person name="Schmidt T."/>
            <person name="Gabaldon T."/>
            <person name="Lehrach H."/>
            <person name="Weisshaar B."/>
            <person name="Himmelbauer H."/>
        </authorList>
    </citation>
    <scope>NUCLEOTIDE SEQUENCE [LARGE SCALE GENOMIC DNA]</scope>
    <source>
        <tissue evidence="8">Taproot</tissue>
    </source>
</reference>
<evidence type="ECO:0000256" key="1">
    <source>
        <dbReference type="ARBA" id="ARBA00004496"/>
    </source>
</evidence>
<protein>
    <recommendedName>
        <fullName evidence="3">Regulatory protein RecX</fullName>
    </recommendedName>
</protein>
<dbReference type="InterPro" id="IPR003783">
    <property type="entry name" value="Regulatory_RecX"/>
</dbReference>
<dbReference type="PANTHER" id="PTHR33602">
    <property type="entry name" value="REGULATORY PROTEIN RECX FAMILY PROTEIN"/>
    <property type="match status" value="1"/>
</dbReference>
<evidence type="ECO:0000313" key="9">
    <source>
        <dbReference type="Proteomes" id="UP000035740"/>
    </source>
</evidence>
<feature type="region of interest" description="Disordered" evidence="5">
    <location>
        <begin position="57"/>
        <end position="108"/>
    </location>
</feature>
<dbReference type="AlphaFoldDB" id="A0A0J8CFV7"/>
<dbReference type="GO" id="GO:0005737">
    <property type="term" value="C:cytoplasm"/>
    <property type="evidence" value="ECO:0007669"/>
    <property type="project" value="UniProtKB-SubCell"/>
</dbReference>
<evidence type="ECO:0000256" key="3">
    <source>
        <dbReference type="ARBA" id="ARBA00018111"/>
    </source>
</evidence>
<dbReference type="Proteomes" id="UP000035740">
    <property type="component" value="Chromosome 4"/>
</dbReference>
<dbReference type="OrthoDB" id="543346at2759"/>
<feature type="compositionally biased region" description="Basic and acidic residues" evidence="5">
    <location>
        <begin position="86"/>
        <end position="103"/>
    </location>
</feature>
<organism evidence="8 9">
    <name type="scientific">Beta vulgaris subsp. vulgaris</name>
    <name type="common">Beet</name>
    <dbReference type="NCBI Taxonomy" id="3555"/>
    <lineage>
        <taxon>Eukaryota</taxon>
        <taxon>Viridiplantae</taxon>
        <taxon>Streptophyta</taxon>
        <taxon>Embryophyta</taxon>
        <taxon>Tracheophyta</taxon>
        <taxon>Spermatophyta</taxon>
        <taxon>Magnoliopsida</taxon>
        <taxon>eudicotyledons</taxon>
        <taxon>Gunneridae</taxon>
        <taxon>Pentapetalae</taxon>
        <taxon>Caryophyllales</taxon>
        <taxon>Chenopodiaceae</taxon>
        <taxon>Betoideae</taxon>
        <taxon>Beta</taxon>
    </lineage>
</organism>
<evidence type="ECO:0000256" key="5">
    <source>
        <dbReference type="SAM" id="MobiDB-lite"/>
    </source>
</evidence>
<dbReference type="ExpressionAtlas" id="A0A0J8CFV7">
    <property type="expression patterns" value="baseline"/>
</dbReference>
<dbReference type="HAMAP" id="MF_01114">
    <property type="entry name" value="RecX"/>
    <property type="match status" value="1"/>
</dbReference>
<dbReference type="EMBL" id="KQ090084">
    <property type="protein sequence ID" value="KMT12640.1"/>
    <property type="molecule type" value="Genomic_DNA"/>
</dbReference>
<sequence>MSTFVATNFIIKLSFNLQPRLLSLPWLKKSVVRCFAHKADDSEPLRYIPKKLRDVNQTKFSSSGKNAPKDGIHSRSSLNNGVLGHKTSDRIKRPRRSNVDHEQWNVSSDDGHGVNVDEIYDKRAMEIECLETLQEVVECLNVPEEVVEEVQIPKRDGQVQGCKLNQANNSFYGVMDNGDMEAFEEDVEEMQFYDGVGEGNLEISNTCRTKQAAEKLAIELLGKRAFTGVELRKKLIAKNFSLNVVETVLSEFQDRGLINDRLYAETFSHSRWKSSSWGPRRIKQALVKKGVSEVDVKKAVKLVFEDGEDCEQRSSTRLSDSSLQQLYVQASKHWQRSQNVTHETRKARVIRWLQYRGFDWAVVSIILKKLESEYTP</sequence>
<dbReference type="PANTHER" id="PTHR33602:SF1">
    <property type="entry name" value="REGULATORY PROTEIN RECX FAMILY PROTEIN"/>
    <property type="match status" value="1"/>
</dbReference>
<comment type="subcellular location">
    <subcellularLocation>
        <location evidence="1">Cytoplasm</location>
    </subcellularLocation>
</comment>
<evidence type="ECO:0000256" key="4">
    <source>
        <dbReference type="ARBA" id="ARBA00022490"/>
    </source>
</evidence>
<name>A0A0J8CFV7_BETVV</name>
<dbReference type="Gene3D" id="1.10.10.10">
    <property type="entry name" value="Winged helix-like DNA-binding domain superfamily/Winged helix DNA-binding domain"/>
    <property type="match status" value="3"/>
</dbReference>
<keyword evidence="9" id="KW-1185">Reference proteome</keyword>
<feature type="domain" description="RecX second three-helical" evidence="6">
    <location>
        <begin position="259"/>
        <end position="299"/>
    </location>
</feature>